<feature type="compositionally biased region" description="Low complexity" evidence="6">
    <location>
        <begin position="483"/>
        <end position="494"/>
    </location>
</feature>
<dbReference type="SUPFAM" id="SSF57938">
    <property type="entry name" value="DnaJ/Hsp40 cysteine-rich domain"/>
    <property type="match status" value="1"/>
</dbReference>
<feature type="zinc finger region" description="CR-type" evidence="5">
    <location>
        <begin position="193"/>
        <end position="272"/>
    </location>
</feature>
<evidence type="ECO:0000259" key="7">
    <source>
        <dbReference type="PROSITE" id="PS50076"/>
    </source>
</evidence>
<dbReference type="PROSITE" id="PS00636">
    <property type="entry name" value="DNAJ_1"/>
    <property type="match status" value="1"/>
</dbReference>
<feature type="compositionally biased region" description="Basic and acidic residues" evidence="6">
    <location>
        <begin position="506"/>
        <end position="515"/>
    </location>
</feature>
<keyword evidence="10" id="KW-1185">Reference proteome</keyword>
<dbReference type="Gene3D" id="2.10.230.10">
    <property type="entry name" value="Heat shock protein DnaJ, cysteine-rich domain"/>
    <property type="match status" value="1"/>
</dbReference>
<evidence type="ECO:0000259" key="8">
    <source>
        <dbReference type="PROSITE" id="PS51188"/>
    </source>
</evidence>
<proteinExistence type="predicted"/>
<dbReference type="InterPro" id="IPR001305">
    <property type="entry name" value="HSP_DnaJ_Cys-rich_dom"/>
</dbReference>
<keyword evidence="4 5" id="KW-0862">Zinc</keyword>
<evidence type="ECO:0000256" key="2">
    <source>
        <dbReference type="ARBA" id="ARBA00022737"/>
    </source>
</evidence>
<accession>G3AXD3</accession>
<dbReference type="Pfam" id="PF00684">
    <property type="entry name" value="DnaJ_CXXCXGXG"/>
    <property type="match status" value="1"/>
</dbReference>
<keyword evidence="2" id="KW-0677">Repeat</keyword>
<dbReference type="InterPro" id="IPR018253">
    <property type="entry name" value="DnaJ_domain_CS"/>
</dbReference>
<dbReference type="KEGG" id="cten:18248548"/>
<dbReference type="Pfam" id="PF01556">
    <property type="entry name" value="DnaJ_C"/>
    <property type="match status" value="1"/>
</dbReference>
<keyword evidence="1 5" id="KW-0479">Metal-binding</keyword>
<dbReference type="Pfam" id="PF00226">
    <property type="entry name" value="DnaJ"/>
    <property type="match status" value="1"/>
</dbReference>
<dbReference type="InterPro" id="IPR044713">
    <property type="entry name" value="DNJA1/2-like"/>
</dbReference>
<dbReference type="PROSITE" id="PS50076">
    <property type="entry name" value="DNAJ_2"/>
    <property type="match status" value="1"/>
</dbReference>
<dbReference type="PANTHER" id="PTHR43888">
    <property type="entry name" value="DNAJ-LIKE-2, ISOFORM A-RELATED"/>
    <property type="match status" value="1"/>
</dbReference>
<dbReference type="CDD" id="cd10747">
    <property type="entry name" value="DnaJ_C"/>
    <property type="match status" value="1"/>
</dbReference>
<dbReference type="SUPFAM" id="SSF49493">
    <property type="entry name" value="HSP40/DnaJ peptide-binding domain"/>
    <property type="match status" value="2"/>
</dbReference>
<dbReference type="GeneID" id="18248548"/>
<dbReference type="GO" id="GO:0006457">
    <property type="term" value="P:protein folding"/>
    <property type="evidence" value="ECO:0007669"/>
    <property type="project" value="InterPro"/>
</dbReference>
<dbReference type="PRINTS" id="PR00625">
    <property type="entry name" value="JDOMAIN"/>
</dbReference>
<protein>
    <submittedName>
        <fullName evidence="9">DnaJ-domain-containing protein</fullName>
    </submittedName>
</protein>
<dbReference type="InterPro" id="IPR008971">
    <property type="entry name" value="HSP40/DnaJ_pept-bd"/>
</dbReference>
<evidence type="ECO:0000313" key="9">
    <source>
        <dbReference type="EMBL" id="EGV66343.1"/>
    </source>
</evidence>
<gene>
    <name evidence="9" type="ORF">CANTEDRAFT_117086</name>
</gene>
<dbReference type="InterPro" id="IPR002939">
    <property type="entry name" value="DnaJ_C"/>
</dbReference>
<dbReference type="AlphaFoldDB" id="G3AXD3"/>
<dbReference type="Gene3D" id="1.10.287.110">
    <property type="entry name" value="DnaJ domain"/>
    <property type="match status" value="1"/>
</dbReference>
<dbReference type="GO" id="GO:0030544">
    <property type="term" value="F:Hsp70 protein binding"/>
    <property type="evidence" value="ECO:0007669"/>
    <property type="project" value="InterPro"/>
</dbReference>
<feature type="compositionally biased region" description="Polar residues" evidence="6">
    <location>
        <begin position="78"/>
        <end position="95"/>
    </location>
</feature>
<dbReference type="InterPro" id="IPR036869">
    <property type="entry name" value="J_dom_sf"/>
</dbReference>
<reference evidence="9 10" key="1">
    <citation type="journal article" date="2011" name="Proc. Natl. Acad. Sci. U.S.A.">
        <title>Comparative genomics of xylose-fermenting fungi for enhanced biofuel production.</title>
        <authorList>
            <person name="Wohlbach D.J."/>
            <person name="Kuo A."/>
            <person name="Sato T.K."/>
            <person name="Potts K.M."/>
            <person name="Salamov A.A."/>
            <person name="LaButti K.M."/>
            <person name="Sun H."/>
            <person name="Clum A."/>
            <person name="Pangilinan J.L."/>
            <person name="Lindquist E.A."/>
            <person name="Lucas S."/>
            <person name="Lapidus A."/>
            <person name="Jin M."/>
            <person name="Gunawan C."/>
            <person name="Balan V."/>
            <person name="Dale B.E."/>
            <person name="Jeffries T.W."/>
            <person name="Zinkel R."/>
            <person name="Barry K.W."/>
            <person name="Grigoriev I.V."/>
            <person name="Gasch A.P."/>
        </authorList>
    </citation>
    <scope>NUCLEOTIDE SEQUENCE [LARGE SCALE GENOMIC DNA]</scope>
    <source>
        <strain evidence="10">ATCC 10573 / BCRC 21748 / CBS 615 / JCM 9827 / NBRC 10315 / NRRL Y-1498 / VKM Y-70</strain>
    </source>
</reference>
<feature type="region of interest" description="Disordered" evidence="6">
    <location>
        <begin position="74"/>
        <end position="95"/>
    </location>
</feature>
<dbReference type="Proteomes" id="UP000000707">
    <property type="component" value="Unassembled WGS sequence"/>
</dbReference>
<organism evidence="10">
    <name type="scientific">Candida tenuis (strain ATCC 10573 / BCRC 21748 / CBS 615 / JCM 9827 / NBRC 10315 / NRRL Y-1498 / VKM Y-70)</name>
    <name type="common">Yeast</name>
    <name type="synonym">Yamadazyma tenuis</name>
    <dbReference type="NCBI Taxonomy" id="590646"/>
    <lineage>
        <taxon>Eukaryota</taxon>
        <taxon>Fungi</taxon>
        <taxon>Dikarya</taxon>
        <taxon>Ascomycota</taxon>
        <taxon>Saccharomycotina</taxon>
        <taxon>Pichiomycetes</taxon>
        <taxon>Debaryomycetaceae</taxon>
        <taxon>Yamadazyma</taxon>
    </lineage>
</organism>
<dbReference type="EMBL" id="GL996510">
    <property type="protein sequence ID" value="EGV66343.1"/>
    <property type="molecule type" value="Genomic_DNA"/>
</dbReference>
<evidence type="ECO:0000256" key="4">
    <source>
        <dbReference type="ARBA" id="ARBA00022833"/>
    </source>
</evidence>
<dbReference type="GO" id="GO:0051082">
    <property type="term" value="F:unfolded protein binding"/>
    <property type="evidence" value="ECO:0007669"/>
    <property type="project" value="InterPro"/>
</dbReference>
<dbReference type="InterPro" id="IPR036410">
    <property type="entry name" value="HSP_DnaJ_Cys-rich_dom_sf"/>
</dbReference>
<name>G3AXD3_CANTC</name>
<dbReference type="InterPro" id="IPR001623">
    <property type="entry name" value="DnaJ_domain"/>
</dbReference>
<dbReference type="PROSITE" id="PS51188">
    <property type="entry name" value="ZF_CR"/>
    <property type="match status" value="1"/>
</dbReference>
<dbReference type="HOGENOM" id="CLU_017633_10_5_1"/>
<evidence type="ECO:0000256" key="1">
    <source>
        <dbReference type="ARBA" id="ARBA00022723"/>
    </source>
</evidence>
<feature type="domain" description="CR-type" evidence="8">
    <location>
        <begin position="193"/>
        <end position="272"/>
    </location>
</feature>
<feature type="domain" description="J" evidence="7">
    <location>
        <begin position="6"/>
        <end position="71"/>
    </location>
</feature>
<dbReference type="CDD" id="cd10719">
    <property type="entry name" value="DnaJ_zf"/>
    <property type="match status" value="1"/>
</dbReference>
<sequence length="515" mass="56621">MVAETTLYDMLAISPSATSEEITRSYRKIALKCHPDKTNHDPRLTEQFKNVTRAYEILKDVSSRNVYDKYGEAGLDGRTNSHSRPGSTARPTSFTHRSATDVFSQVFNDFNSMFNNPSVNAAPFGDFSFGNRMGFDMGMNINMNMGGFGGAPTTKGMTKTVHPAPSQPPDNRLFRGQDIYHTCKSTLDDLAYGKTVKLQLPRRAKCETCHGEGGFNKSSCSVCQGSGRVVTILANQFTKYQTVGSCTVCNGEGTIVSRVCTACTDGFKVVNKLIQLRVPPGTKDGNKIVLKGAADEGKNMIPGDVIITIKEARHPYLVRRSNDLYMEHEIDLKTALLGGFIIIHDYLSKGNDLRIFINVHGNQQINNNINEAIQQGEIIGTINPNIPRIVKGLGMPINNETIDGKFFQTDVSKTSSIDMFHRGDLFIKFNIKIPQIESFSPEHLLALANILPSGSSDTSNFGELTDVHLSNIPDYVEPQSYNSSPPKQGSISSSDELRSAGSSEEPEQKKRREGA</sequence>
<dbReference type="SMART" id="SM00271">
    <property type="entry name" value="DnaJ"/>
    <property type="match status" value="1"/>
</dbReference>
<dbReference type="GO" id="GO:0008270">
    <property type="term" value="F:zinc ion binding"/>
    <property type="evidence" value="ECO:0007669"/>
    <property type="project" value="UniProtKB-KW"/>
</dbReference>
<dbReference type="OrthoDB" id="550424at2759"/>
<dbReference type="CDD" id="cd06257">
    <property type="entry name" value="DnaJ"/>
    <property type="match status" value="1"/>
</dbReference>
<keyword evidence="3 5" id="KW-0863">Zinc-finger</keyword>
<dbReference type="eggNOG" id="KOG0712">
    <property type="taxonomic scope" value="Eukaryota"/>
</dbReference>
<dbReference type="FunFam" id="1.10.287.110:FF:000245">
    <property type="entry name" value="DnaJ domain containing protein"/>
    <property type="match status" value="1"/>
</dbReference>
<evidence type="ECO:0000256" key="3">
    <source>
        <dbReference type="ARBA" id="ARBA00022771"/>
    </source>
</evidence>
<dbReference type="Gene3D" id="2.60.260.20">
    <property type="entry name" value="Urease metallochaperone UreE, N-terminal domain"/>
    <property type="match status" value="2"/>
</dbReference>
<evidence type="ECO:0000256" key="5">
    <source>
        <dbReference type="PROSITE-ProRule" id="PRU00546"/>
    </source>
</evidence>
<dbReference type="SUPFAM" id="SSF46565">
    <property type="entry name" value="Chaperone J-domain"/>
    <property type="match status" value="1"/>
</dbReference>
<evidence type="ECO:0000313" key="10">
    <source>
        <dbReference type="Proteomes" id="UP000000707"/>
    </source>
</evidence>
<feature type="region of interest" description="Disordered" evidence="6">
    <location>
        <begin position="475"/>
        <end position="515"/>
    </location>
</feature>
<evidence type="ECO:0000256" key="6">
    <source>
        <dbReference type="SAM" id="MobiDB-lite"/>
    </source>
</evidence>
<dbReference type="RefSeq" id="XP_006683601.1">
    <property type="nucleotide sequence ID" value="XM_006683538.1"/>
</dbReference>
<dbReference type="STRING" id="590646.G3AXD3"/>